<sequence>MRIGVAEFVVASEQSPSLQFLEANGGGHSDKGLWDKVEVDFLRDGNGQEGRFLESRVPPSLGLHDPLHVGGPPILTGYQTAGRVDNTIRDNNLLNLVLCNLKRKTQCISSPGPCVSPSKSGFAATSP</sequence>
<name>A0AAD3SNK9_NEPGR</name>
<dbReference type="EMBL" id="BSYO01000013">
    <property type="protein sequence ID" value="GMH13626.1"/>
    <property type="molecule type" value="Genomic_DNA"/>
</dbReference>
<evidence type="ECO:0000313" key="2">
    <source>
        <dbReference type="Proteomes" id="UP001279734"/>
    </source>
</evidence>
<protein>
    <submittedName>
        <fullName evidence="1">Uncharacterized protein</fullName>
    </submittedName>
</protein>
<proteinExistence type="predicted"/>
<reference evidence="1" key="1">
    <citation type="submission" date="2023-05" db="EMBL/GenBank/DDBJ databases">
        <title>Nepenthes gracilis genome sequencing.</title>
        <authorList>
            <person name="Fukushima K."/>
        </authorList>
    </citation>
    <scope>NUCLEOTIDE SEQUENCE</scope>
    <source>
        <strain evidence="1">SING2019-196</strain>
    </source>
</reference>
<comment type="caution">
    <text evidence="1">The sequence shown here is derived from an EMBL/GenBank/DDBJ whole genome shotgun (WGS) entry which is preliminary data.</text>
</comment>
<organism evidence="1 2">
    <name type="scientific">Nepenthes gracilis</name>
    <name type="common">Slender pitcher plant</name>
    <dbReference type="NCBI Taxonomy" id="150966"/>
    <lineage>
        <taxon>Eukaryota</taxon>
        <taxon>Viridiplantae</taxon>
        <taxon>Streptophyta</taxon>
        <taxon>Embryophyta</taxon>
        <taxon>Tracheophyta</taxon>
        <taxon>Spermatophyta</taxon>
        <taxon>Magnoliopsida</taxon>
        <taxon>eudicotyledons</taxon>
        <taxon>Gunneridae</taxon>
        <taxon>Pentapetalae</taxon>
        <taxon>Caryophyllales</taxon>
        <taxon>Nepenthaceae</taxon>
        <taxon>Nepenthes</taxon>
    </lineage>
</organism>
<accession>A0AAD3SNK9</accession>
<gene>
    <name evidence="1" type="ORF">Nepgr_015467</name>
</gene>
<dbReference type="AlphaFoldDB" id="A0AAD3SNK9"/>
<dbReference type="Proteomes" id="UP001279734">
    <property type="component" value="Unassembled WGS sequence"/>
</dbReference>
<evidence type="ECO:0000313" key="1">
    <source>
        <dbReference type="EMBL" id="GMH13626.1"/>
    </source>
</evidence>
<keyword evidence="2" id="KW-1185">Reference proteome</keyword>